<feature type="domain" description="KIB1-4 beta-propeller" evidence="1">
    <location>
        <begin position="138"/>
        <end position="370"/>
    </location>
</feature>
<comment type="caution">
    <text evidence="2">The sequence shown here is derived from an EMBL/GenBank/DDBJ whole genome shotgun (WGS) entry which is preliminary data.</text>
</comment>
<sequence>MGHEQDDSGPIQELTIAPENEIAHEHHTTPELNNETEVRRGQRTRRQPKHLENFVIDMPPSPSNFFLTTICVSLLQNMDSHHKNRSFGADFFSRLSLRDNICASAVCKSWLAVAISVRKANKPPWLMYFPKSGDLYEFYDPSQRKTYCLEFPELRESRICYAKDAWLLLFKPTTYDYFFFCPYTRELIKLPKLELMHQMVAFSAAPTSPNCVLFTVEHVSPTIISISTCRPGAPQWSTINYDTNMPFFSSKWNKIVFCDGRFFCLSITGLLGVYILEESFWAVYTMPAPKCMRSLSFENHWRAKFMAEHNGEIYVVCTSAAVNPFVYKLDGTKAKWVEMESLGGLTFFANFLSSHARTDLLGRMRNNVVFSKVLFYGKRCVTYSPDDERYYPRKQLYDWDEQDPFESIWIEPPEDPSIFP</sequence>
<gene>
    <name evidence="2" type="ORF">DH2020_039871</name>
</gene>
<evidence type="ECO:0000313" key="3">
    <source>
        <dbReference type="Proteomes" id="UP001318860"/>
    </source>
</evidence>
<evidence type="ECO:0000259" key="1">
    <source>
        <dbReference type="Pfam" id="PF03478"/>
    </source>
</evidence>
<reference evidence="2 3" key="1">
    <citation type="journal article" date="2021" name="Comput. Struct. Biotechnol. J.">
        <title>De novo genome assembly of the potent medicinal plant Rehmannia glutinosa using nanopore technology.</title>
        <authorList>
            <person name="Ma L."/>
            <person name="Dong C."/>
            <person name="Song C."/>
            <person name="Wang X."/>
            <person name="Zheng X."/>
            <person name="Niu Y."/>
            <person name="Chen S."/>
            <person name="Feng W."/>
        </authorList>
    </citation>
    <scope>NUCLEOTIDE SEQUENCE [LARGE SCALE GENOMIC DNA]</scope>
    <source>
        <strain evidence="2">DH-2019</strain>
    </source>
</reference>
<evidence type="ECO:0000313" key="2">
    <source>
        <dbReference type="EMBL" id="KAK6126387.1"/>
    </source>
</evidence>
<dbReference type="PANTHER" id="PTHR33127:SF5">
    <property type="entry name" value="TRANSMEMBRANE PROTEIN"/>
    <property type="match status" value="1"/>
</dbReference>
<dbReference type="PANTHER" id="PTHR33127">
    <property type="entry name" value="TRANSMEMBRANE PROTEIN"/>
    <property type="match status" value="1"/>
</dbReference>
<organism evidence="2 3">
    <name type="scientific">Rehmannia glutinosa</name>
    <name type="common">Chinese foxglove</name>
    <dbReference type="NCBI Taxonomy" id="99300"/>
    <lineage>
        <taxon>Eukaryota</taxon>
        <taxon>Viridiplantae</taxon>
        <taxon>Streptophyta</taxon>
        <taxon>Embryophyta</taxon>
        <taxon>Tracheophyta</taxon>
        <taxon>Spermatophyta</taxon>
        <taxon>Magnoliopsida</taxon>
        <taxon>eudicotyledons</taxon>
        <taxon>Gunneridae</taxon>
        <taxon>Pentapetalae</taxon>
        <taxon>asterids</taxon>
        <taxon>lamiids</taxon>
        <taxon>Lamiales</taxon>
        <taxon>Orobanchaceae</taxon>
        <taxon>Rehmannieae</taxon>
        <taxon>Rehmannia</taxon>
    </lineage>
</organism>
<dbReference type="Proteomes" id="UP001318860">
    <property type="component" value="Unassembled WGS sequence"/>
</dbReference>
<keyword evidence="3" id="KW-1185">Reference proteome</keyword>
<accession>A0ABR0UWA0</accession>
<dbReference type="InterPro" id="IPR005174">
    <property type="entry name" value="KIB1-4_b-propeller"/>
</dbReference>
<dbReference type="Pfam" id="PF03478">
    <property type="entry name" value="Beta-prop_KIB1-4"/>
    <property type="match status" value="1"/>
</dbReference>
<protein>
    <recommendedName>
        <fullName evidence="1">KIB1-4 beta-propeller domain-containing protein</fullName>
    </recommendedName>
</protein>
<proteinExistence type="predicted"/>
<dbReference type="EMBL" id="JABTTQ020002049">
    <property type="protein sequence ID" value="KAK6126387.1"/>
    <property type="molecule type" value="Genomic_DNA"/>
</dbReference>
<name>A0ABR0UWA0_REHGL</name>